<dbReference type="RefSeq" id="WP_072843461.1">
    <property type="nucleotide sequence ID" value="NZ_FNAB01000003.1"/>
</dbReference>
<keyword evidence="4" id="KW-1185">Reference proteome</keyword>
<dbReference type="Proteomes" id="UP000199417">
    <property type="component" value="Unassembled WGS sequence"/>
</dbReference>
<accession>A0A1G6S8J5</accession>
<feature type="region of interest" description="Disordered" evidence="1">
    <location>
        <begin position="121"/>
        <end position="140"/>
    </location>
</feature>
<evidence type="ECO:0000256" key="2">
    <source>
        <dbReference type="SAM" id="SignalP"/>
    </source>
</evidence>
<evidence type="ECO:0000313" key="3">
    <source>
        <dbReference type="EMBL" id="SDD12981.1"/>
    </source>
</evidence>
<keyword evidence="2" id="KW-0732">Signal</keyword>
<protein>
    <submittedName>
        <fullName evidence="3">Uncharacterized protein</fullName>
    </submittedName>
</protein>
<dbReference type="AlphaFoldDB" id="A0A1G6S8J5"/>
<name>A0A1G6S8J5_9NOCA</name>
<sequence length="148" mass="14656">MGAVAGFAALALAVNPAVGSAAVTGSVAGSWEGPGTPIIVEFTNIGSPTLLSCGVHLATRSGAFVDAGAVKMTGSPAAGTYRSPVLGTESYVITAYCIDADGVTMFSPNGPIETPVKNYLQNSSSDGSSGGSTETDRAMTSVESLFAS</sequence>
<feature type="signal peptide" evidence="2">
    <location>
        <begin position="1"/>
        <end position="21"/>
    </location>
</feature>
<evidence type="ECO:0000313" key="4">
    <source>
        <dbReference type="Proteomes" id="UP000199417"/>
    </source>
</evidence>
<evidence type="ECO:0000256" key="1">
    <source>
        <dbReference type="SAM" id="MobiDB-lite"/>
    </source>
</evidence>
<reference evidence="3 4" key="1">
    <citation type="submission" date="2016-10" db="EMBL/GenBank/DDBJ databases">
        <authorList>
            <person name="de Groot N.N."/>
        </authorList>
    </citation>
    <scope>NUCLEOTIDE SEQUENCE [LARGE SCALE GENOMIC DNA]</scope>
    <source>
        <strain evidence="3 4">JCM 11308</strain>
    </source>
</reference>
<dbReference type="EMBL" id="FNAB01000003">
    <property type="protein sequence ID" value="SDD12981.1"/>
    <property type="molecule type" value="Genomic_DNA"/>
</dbReference>
<gene>
    <name evidence="3" type="ORF">SAMN05444580_10344</name>
</gene>
<organism evidence="3 4">
    <name type="scientific">Rhodococcus tukisamuensis</name>
    <dbReference type="NCBI Taxonomy" id="168276"/>
    <lineage>
        <taxon>Bacteria</taxon>
        <taxon>Bacillati</taxon>
        <taxon>Actinomycetota</taxon>
        <taxon>Actinomycetes</taxon>
        <taxon>Mycobacteriales</taxon>
        <taxon>Nocardiaceae</taxon>
        <taxon>Rhodococcus</taxon>
    </lineage>
</organism>
<proteinExistence type="predicted"/>
<feature type="chain" id="PRO_5011608676" evidence="2">
    <location>
        <begin position="22"/>
        <end position="148"/>
    </location>
</feature>